<keyword evidence="4" id="KW-1185">Reference proteome</keyword>
<feature type="coiled-coil region" evidence="1">
    <location>
        <begin position="65"/>
        <end position="120"/>
    </location>
</feature>
<organism evidence="3 4">
    <name type="scientific">Lentilactobacillus raoultii</name>
    <dbReference type="NCBI Taxonomy" id="1987503"/>
    <lineage>
        <taxon>Bacteria</taxon>
        <taxon>Bacillati</taxon>
        <taxon>Bacillota</taxon>
        <taxon>Bacilli</taxon>
        <taxon>Lactobacillales</taxon>
        <taxon>Lactobacillaceae</taxon>
        <taxon>Lentilactobacillus</taxon>
    </lineage>
</organism>
<evidence type="ECO:0000313" key="3">
    <source>
        <dbReference type="EMBL" id="MFD1126039.1"/>
    </source>
</evidence>
<feature type="compositionally biased region" description="Basic and acidic residues" evidence="2">
    <location>
        <begin position="38"/>
        <end position="54"/>
    </location>
</feature>
<feature type="compositionally biased region" description="Basic residues" evidence="2">
    <location>
        <begin position="55"/>
        <end position="64"/>
    </location>
</feature>
<sequence>MRYDPERMTDKQKKIQRLADQHRHRVLEEFKKKQELLAKQTSETKDSVKKESKIKSRQNKLGSRLKKARHHNKQLKAKLQKMQTDRHTQQQKLHQLKKKEADLNDQNTALQEQLKVVKANLNDMKGSKQYIKQLFDARNELERAYQIQRRYNQSLSATNRHLNHQLQNLIHSTENQRLEALKSKNQALSNQINQLKQNQQQLKKSLTETKNQLAGQLVIDRATPRQLIDELFDRLDVQNVKTYLPILGLYHRVEYLLKIATEDKELHRADRLRLHDNQQLYGYLKTIEDQEAFVSLDGSVFPNPQVKDEKFPLVENDVYRGNYIAATDQFIINKRYAALSASQIAAGDLPTYQHHKTRELSKDAFLARFVEEYPDAKRILAGKNVKVVTWFKQISYKRLFQPFDVNLEVLDPSERSGDYIYQKIENLDTDLAFILIEGSHHVNSRIYKDRPAAHPEKIRVLNNASPKELLQMAYDHFKSEATRQRYLDSQSQPE</sequence>
<feature type="region of interest" description="Disordered" evidence="2">
    <location>
        <begin position="38"/>
        <end position="64"/>
    </location>
</feature>
<reference evidence="4" key="1">
    <citation type="journal article" date="2019" name="Int. J. Syst. Evol. Microbiol.">
        <title>The Global Catalogue of Microorganisms (GCM) 10K type strain sequencing project: providing services to taxonomists for standard genome sequencing and annotation.</title>
        <authorList>
            <consortium name="The Broad Institute Genomics Platform"/>
            <consortium name="The Broad Institute Genome Sequencing Center for Infectious Disease"/>
            <person name="Wu L."/>
            <person name="Ma J."/>
        </authorList>
    </citation>
    <scope>NUCLEOTIDE SEQUENCE [LARGE SCALE GENOMIC DNA]</scope>
    <source>
        <strain evidence="4">CCUG 71848</strain>
    </source>
</reference>
<dbReference type="Proteomes" id="UP001597156">
    <property type="component" value="Unassembled WGS sequence"/>
</dbReference>
<evidence type="ECO:0000256" key="2">
    <source>
        <dbReference type="SAM" id="MobiDB-lite"/>
    </source>
</evidence>
<accession>A0ABW3PHT1</accession>
<evidence type="ECO:0000256" key="1">
    <source>
        <dbReference type="SAM" id="Coils"/>
    </source>
</evidence>
<feature type="coiled-coil region" evidence="1">
    <location>
        <begin position="171"/>
        <end position="212"/>
    </location>
</feature>
<protein>
    <submittedName>
        <fullName evidence="3">Uncharacterized protein</fullName>
    </submittedName>
</protein>
<comment type="caution">
    <text evidence="3">The sequence shown here is derived from an EMBL/GenBank/DDBJ whole genome shotgun (WGS) entry which is preliminary data.</text>
</comment>
<proteinExistence type="predicted"/>
<name>A0ABW3PHT1_9LACO</name>
<gene>
    <name evidence="3" type="ORF">ACFQ22_11820</name>
</gene>
<keyword evidence="1" id="KW-0175">Coiled coil</keyword>
<dbReference type="RefSeq" id="WP_225419121.1">
    <property type="nucleotide sequence ID" value="NZ_JBHTLH010000041.1"/>
</dbReference>
<dbReference type="EMBL" id="JBHTLH010000041">
    <property type="protein sequence ID" value="MFD1126039.1"/>
    <property type="molecule type" value="Genomic_DNA"/>
</dbReference>
<evidence type="ECO:0000313" key="4">
    <source>
        <dbReference type="Proteomes" id="UP001597156"/>
    </source>
</evidence>